<accession>D2XJS0</accession>
<organism evidence="1 2">
    <name type="scientific">Escherichia phage K1ind3</name>
    <dbReference type="NCBI Taxonomy" id="698490"/>
    <lineage>
        <taxon>Viruses</taxon>
        <taxon>Duplodnaviria</taxon>
        <taxon>Heunggongvirae</taxon>
        <taxon>Uroviricota</taxon>
        <taxon>Caudoviricetes</taxon>
        <taxon>Sarkviridae</taxon>
        <taxon>Guernseyvirinae</taxon>
        <taxon>Kagunavirus</taxon>
        <taxon>Kagunavirus K1ind2</taxon>
    </lineage>
</organism>
<dbReference type="Proteomes" id="UP000001895">
    <property type="component" value="Segment"/>
</dbReference>
<reference evidence="1 2" key="1">
    <citation type="journal article" date="2010" name="Virology">
        <title>A tale of tails: Sialidase is key to success in a model of phage therapy against K1-capsulated Escherichia coli.</title>
        <authorList>
            <person name="Bull J.J."/>
            <person name="Vimr E.R."/>
            <person name="Molineux I.J."/>
        </authorList>
    </citation>
    <scope>NUCLEOTIDE SEQUENCE</scope>
</reference>
<evidence type="ECO:0000313" key="2">
    <source>
        <dbReference type="Proteomes" id="UP000001895"/>
    </source>
</evidence>
<name>D2XJS0_9CAUD</name>
<evidence type="ECO:0000313" key="1">
    <source>
        <dbReference type="EMBL" id="ADA82448.1"/>
    </source>
</evidence>
<dbReference type="EMBL" id="GU196281">
    <property type="protein sequence ID" value="ADA82448.1"/>
    <property type="molecule type" value="Genomic_DNA"/>
</dbReference>
<proteinExistence type="predicted"/>
<sequence>MPISGIDQSSWGFLIGFNMGIVFGVGINDVSPISCGGVHIASYAVWKNMLKRCYDKKWQQRNRTYIGCRVSDDWLVFSNFKVWFDDFYVPGWQIDKDLLNPGNKVYDASNCVFIPKSLNTFLTALDALRGEHPLGVHFHKQKKRFIAQVSVDGVSEQIGAYETAQEAHVAWFHRKIELAYEYKGLCDSIDPRLFEGVLRKINSMKEV</sequence>
<protein>
    <submittedName>
        <fullName evidence="1">Uncharacterized protein</fullName>
    </submittedName>
</protein>